<dbReference type="OrthoDB" id="3232725at2759"/>
<sequence length="327" mass="36757">MDYFNSNQKGKRSQFEIGSSYNSFTACGHLALPPAMSVGQPHENRLVEEIAQKKFRYEKIFEEQAVELRKDPVNCELAYQRVSRATNTAKPGQQWMPKPSEKAAYMEHMDNICKKVPTSLDDRMEISFAAYAAIMCIVMVDIAEQDSEVQIQIMKRYTELKYSLSGSPYCGLAHISLPLHSQEMVQHMMPTHQASPRFLTPPTPPIPLTMPVNCTRRRITAEDLKTLQRKPFQLVDKQFIIHPNDSERDGGKLLCQIVGVSMSKAEGTWYQVQFEGSGSIEMSAQEMTEVFTDSLLLGPANYRDGFGTEASGTDGISRLLATTGLKE</sequence>
<accession>A0A0C3CR42</accession>
<dbReference type="InParanoid" id="A0A0C3CR42"/>
<reference evidence="2" key="2">
    <citation type="submission" date="2015-01" db="EMBL/GenBank/DDBJ databases">
        <title>Evolutionary Origins and Diversification of the Mycorrhizal Mutualists.</title>
        <authorList>
            <consortium name="DOE Joint Genome Institute"/>
            <consortium name="Mycorrhizal Genomics Consortium"/>
            <person name="Kohler A."/>
            <person name="Kuo A."/>
            <person name="Nagy L.G."/>
            <person name="Floudas D."/>
            <person name="Copeland A."/>
            <person name="Barry K.W."/>
            <person name="Cichocki N."/>
            <person name="Veneault-Fourrey C."/>
            <person name="LaButti K."/>
            <person name="Lindquist E.A."/>
            <person name="Lipzen A."/>
            <person name="Lundell T."/>
            <person name="Morin E."/>
            <person name="Murat C."/>
            <person name="Riley R."/>
            <person name="Ohm R."/>
            <person name="Sun H."/>
            <person name="Tunlid A."/>
            <person name="Henrissat B."/>
            <person name="Grigoriev I.V."/>
            <person name="Hibbett D.S."/>
            <person name="Martin F."/>
        </authorList>
    </citation>
    <scope>NUCLEOTIDE SEQUENCE [LARGE SCALE GENOMIC DNA]</scope>
    <source>
        <strain evidence="2">F 1598</strain>
    </source>
</reference>
<dbReference type="EMBL" id="KN832970">
    <property type="protein sequence ID" value="KIM92092.1"/>
    <property type="molecule type" value="Genomic_DNA"/>
</dbReference>
<dbReference type="Proteomes" id="UP000054166">
    <property type="component" value="Unassembled WGS sequence"/>
</dbReference>
<dbReference type="HOGENOM" id="CLU_850241_0_0_1"/>
<proteinExistence type="predicted"/>
<gene>
    <name evidence="1" type="ORF">PILCRDRAFT_111589</name>
</gene>
<dbReference type="AlphaFoldDB" id="A0A0C3CR42"/>
<protein>
    <submittedName>
        <fullName evidence="1">Uncharacterized protein</fullName>
    </submittedName>
</protein>
<organism evidence="1 2">
    <name type="scientific">Piloderma croceum (strain F 1598)</name>
    <dbReference type="NCBI Taxonomy" id="765440"/>
    <lineage>
        <taxon>Eukaryota</taxon>
        <taxon>Fungi</taxon>
        <taxon>Dikarya</taxon>
        <taxon>Basidiomycota</taxon>
        <taxon>Agaricomycotina</taxon>
        <taxon>Agaricomycetes</taxon>
        <taxon>Agaricomycetidae</taxon>
        <taxon>Atheliales</taxon>
        <taxon>Atheliaceae</taxon>
        <taxon>Piloderma</taxon>
    </lineage>
</organism>
<name>A0A0C3CR42_PILCF</name>
<evidence type="ECO:0000313" key="2">
    <source>
        <dbReference type="Proteomes" id="UP000054166"/>
    </source>
</evidence>
<evidence type="ECO:0000313" key="1">
    <source>
        <dbReference type="EMBL" id="KIM92092.1"/>
    </source>
</evidence>
<reference evidence="1 2" key="1">
    <citation type="submission" date="2014-04" db="EMBL/GenBank/DDBJ databases">
        <authorList>
            <consortium name="DOE Joint Genome Institute"/>
            <person name="Kuo A."/>
            <person name="Tarkka M."/>
            <person name="Buscot F."/>
            <person name="Kohler A."/>
            <person name="Nagy L.G."/>
            <person name="Floudas D."/>
            <person name="Copeland A."/>
            <person name="Barry K.W."/>
            <person name="Cichocki N."/>
            <person name="Veneault-Fourrey C."/>
            <person name="LaButti K."/>
            <person name="Lindquist E.A."/>
            <person name="Lipzen A."/>
            <person name="Lundell T."/>
            <person name="Morin E."/>
            <person name="Murat C."/>
            <person name="Sun H."/>
            <person name="Tunlid A."/>
            <person name="Henrissat B."/>
            <person name="Grigoriev I.V."/>
            <person name="Hibbett D.S."/>
            <person name="Martin F."/>
            <person name="Nordberg H.P."/>
            <person name="Cantor M.N."/>
            <person name="Hua S.X."/>
        </authorList>
    </citation>
    <scope>NUCLEOTIDE SEQUENCE [LARGE SCALE GENOMIC DNA]</scope>
    <source>
        <strain evidence="1 2">F 1598</strain>
    </source>
</reference>
<keyword evidence="2" id="KW-1185">Reference proteome</keyword>